<evidence type="ECO:0000256" key="2">
    <source>
        <dbReference type="ARBA" id="ARBA00022598"/>
    </source>
</evidence>
<dbReference type="Gene3D" id="3.30.300.30">
    <property type="match status" value="1"/>
</dbReference>
<keyword evidence="2 5" id="KW-0436">Ligase</keyword>
<dbReference type="InterPro" id="IPR042099">
    <property type="entry name" value="ANL_N_sf"/>
</dbReference>
<feature type="domain" description="AMP-binding enzyme C-terminal" evidence="4">
    <location>
        <begin position="399"/>
        <end position="474"/>
    </location>
</feature>
<comment type="caution">
    <text evidence="5">The sequence shown here is derived from an EMBL/GenBank/DDBJ whole genome shotgun (WGS) entry which is preliminary data.</text>
</comment>
<dbReference type="InterPro" id="IPR045851">
    <property type="entry name" value="AMP-bd_C_sf"/>
</dbReference>
<dbReference type="Proteomes" id="UP000286208">
    <property type="component" value="Unassembled WGS sequence"/>
</dbReference>
<dbReference type="PROSITE" id="PS00455">
    <property type="entry name" value="AMP_BINDING"/>
    <property type="match status" value="1"/>
</dbReference>
<dbReference type="Gene3D" id="3.40.50.12780">
    <property type="entry name" value="N-terminal domain of ligase-like"/>
    <property type="match status" value="1"/>
</dbReference>
<dbReference type="PANTHER" id="PTHR43201">
    <property type="entry name" value="ACYL-COA SYNTHETASE"/>
    <property type="match status" value="1"/>
</dbReference>
<comment type="similarity">
    <text evidence="1">Belongs to the ATP-dependent AMP-binding enzyme family.</text>
</comment>
<dbReference type="EMBL" id="RKLP01000015">
    <property type="protein sequence ID" value="RVW07089.1"/>
    <property type="molecule type" value="Genomic_DNA"/>
</dbReference>
<reference evidence="5 6" key="1">
    <citation type="submission" date="2018-11" db="EMBL/GenBank/DDBJ databases">
        <title>Rhodococcus spongicola sp. nov. and Rhodococcus xishaensis sp. nov. from marine sponges.</title>
        <authorList>
            <person name="Li L."/>
            <person name="Lin H.W."/>
        </authorList>
    </citation>
    <scope>NUCLEOTIDE SEQUENCE [LARGE SCALE GENOMIC DNA]</scope>
    <source>
        <strain evidence="5 6">CCTCC AB2014297</strain>
    </source>
</reference>
<dbReference type="RefSeq" id="WP_127918670.1">
    <property type="nucleotide sequence ID" value="NZ_RKLP01000015.1"/>
</dbReference>
<proteinExistence type="inferred from homology"/>
<evidence type="ECO:0000313" key="5">
    <source>
        <dbReference type="EMBL" id="RVW07089.1"/>
    </source>
</evidence>
<dbReference type="OrthoDB" id="2579187at2"/>
<dbReference type="GO" id="GO:0006631">
    <property type="term" value="P:fatty acid metabolic process"/>
    <property type="evidence" value="ECO:0007669"/>
    <property type="project" value="TreeGrafter"/>
</dbReference>
<gene>
    <name evidence="5" type="ORF">EGT67_24030</name>
</gene>
<accession>A0A3S3BAV2</accession>
<protein>
    <submittedName>
        <fullName evidence="5">ATP-dependent acyl-CoA ligase</fullName>
    </submittedName>
</protein>
<dbReference type="PANTHER" id="PTHR43201:SF5">
    <property type="entry name" value="MEDIUM-CHAIN ACYL-COA LIGASE ACSF2, MITOCHONDRIAL"/>
    <property type="match status" value="1"/>
</dbReference>
<dbReference type="InterPro" id="IPR020845">
    <property type="entry name" value="AMP-binding_CS"/>
</dbReference>
<organism evidence="5 6">
    <name type="scientific">Prescottella agglutinans</name>
    <dbReference type="NCBI Taxonomy" id="1644129"/>
    <lineage>
        <taxon>Bacteria</taxon>
        <taxon>Bacillati</taxon>
        <taxon>Actinomycetota</taxon>
        <taxon>Actinomycetes</taxon>
        <taxon>Mycobacteriales</taxon>
        <taxon>Nocardiaceae</taxon>
        <taxon>Prescottella</taxon>
    </lineage>
</organism>
<evidence type="ECO:0000259" key="3">
    <source>
        <dbReference type="Pfam" id="PF00501"/>
    </source>
</evidence>
<keyword evidence="6" id="KW-1185">Reference proteome</keyword>
<name>A0A3S3BAV2_9NOCA</name>
<dbReference type="AlphaFoldDB" id="A0A3S3BAV2"/>
<dbReference type="Pfam" id="PF00501">
    <property type="entry name" value="AMP-binding"/>
    <property type="match status" value="1"/>
</dbReference>
<sequence>MTIPALLLDRAVRRGDHTALRVGAVRVHYRELADRAAAMAGSLARRGVRRGDRVAAMTANRIEALDLILGCAWLGAVAVPLNTAFRGDALRHVLAASGARCLLVEPEYAERVEAAGFRGELWIVGTASAPQPDSPPLPPVEKISALDPAAVLFTSGTTGLPKGVLCPHAQFLWWGLGVGASLDLDAEDVLYNGLPLFHTNAINAFFQAVVAGGTFVLGQHFSVREYWRRVADADATVVYLLGAMVAMLAGRPPSPDDRAHRATRALSPATPERLWRPFRDRFGVELIDGFGTTETNLVLGTAPGDRRAGHLGTIMPGYDALVVDPAGTPVPDGTPGELLVRTDLDGAFALGYLGDTPPTPGAWLATGDRVVRDADGWFRFVDRIKDVIRRRGENISSAEVEDVLAQHPAVAQAAVFPVPSQLAEDEVMAAVVARPGCRVDPAELRRFAEPHLAYFALPRYVDVVGALPLTETGKVRKAALRERGVGPHTWDAEAAGIAPGR</sequence>
<dbReference type="Pfam" id="PF13193">
    <property type="entry name" value="AMP-binding_C"/>
    <property type="match status" value="1"/>
</dbReference>
<feature type="domain" description="AMP-dependent synthetase/ligase" evidence="3">
    <location>
        <begin position="10"/>
        <end position="352"/>
    </location>
</feature>
<dbReference type="GO" id="GO:0031956">
    <property type="term" value="F:medium-chain fatty acid-CoA ligase activity"/>
    <property type="evidence" value="ECO:0007669"/>
    <property type="project" value="TreeGrafter"/>
</dbReference>
<evidence type="ECO:0000313" key="6">
    <source>
        <dbReference type="Proteomes" id="UP000286208"/>
    </source>
</evidence>
<dbReference type="InterPro" id="IPR000873">
    <property type="entry name" value="AMP-dep_synth/lig_dom"/>
</dbReference>
<dbReference type="SUPFAM" id="SSF56801">
    <property type="entry name" value="Acetyl-CoA synthetase-like"/>
    <property type="match status" value="1"/>
</dbReference>
<evidence type="ECO:0000256" key="1">
    <source>
        <dbReference type="ARBA" id="ARBA00006432"/>
    </source>
</evidence>
<dbReference type="InterPro" id="IPR025110">
    <property type="entry name" value="AMP-bd_C"/>
</dbReference>
<evidence type="ECO:0000259" key="4">
    <source>
        <dbReference type="Pfam" id="PF13193"/>
    </source>
</evidence>